<dbReference type="AlphaFoldDB" id="A0A0X8JCQ6"/>
<dbReference type="NCBIfam" id="TIGR03988">
    <property type="entry name" value="antisig_RsrA"/>
    <property type="match status" value="1"/>
</dbReference>
<name>A0A0X8JCQ6_ACTRD</name>
<sequence>MSDAEDTDRPAEGGCSCSEARAHLETFLDHECDGDLYERLAAHVASCRHCGQIADAEVHLREILRSRCAEQAPAELRARVLGRLSVMRATSTVTTVTSAQGTTTVSRRTIRYTQG</sequence>
<dbReference type="InterPro" id="IPR024020">
    <property type="entry name" value="Anit_sigma_mycothiol_RsrA"/>
</dbReference>
<dbReference type="Pfam" id="PF13490">
    <property type="entry name" value="zf-HC2"/>
    <property type="match status" value="1"/>
</dbReference>
<dbReference type="InterPro" id="IPR027383">
    <property type="entry name" value="Znf_put"/>
</dbReference>
<dbReference type="OrthoDB" id="3267840at2"/>
<keyword evidence="3" id="KW-1185">Reference proteome</keyword>
<proteinExistence type="predicted"/>
<dbReference type="KEGG" id="ard:AXF14_01205"/>
<dbReference type="Proteomes" id="UP000065220">
    <property type="component" value="Chromosome"/>
</dbReference>
<evidence type="ECO:0000313" key="2">
    <source>
        <dbReference type="EMBL" id="AMD86467.1"/>
    </source>
</evidence>
<reference evidence="3" key="1">
    <citation type="submission" date="2016-02" db="EMBL/GenBank/DDBJ databases">
        <authorList>
            <person name="Holder M.E."/>
            <person name="Ajami N.J."/>
            <person name="Petrosino J.F."/>
        </authorList>
    </citation>
    <scope>NUCLEOTIDE SEQUENCE [LARGE SCALE GENOMIC DNA]</scope>
    <source>
        <strain evidence="3">CCUG 36733</strain>
    </source>
</reference>
<organism evidence="2 3">
    <name type="scientific">Actinomyces radicidentis</name>
    <dbReference type="NCBI Taxonomy" id="111015"/>
    <lineage>
        <taxon>Bacteria</taxon>
        <taxon>Bacillati</taxon>
        <taxon>Actinomycetota</taxon>
        <taxon>Actinomycetes</taxon>
        <taxon>Actinomycetales</taxon>
        <taxon>Actinomycetaceae</taxon>
        <taxon>Actinomyces</taxon>
    </lineage>
</organism>
<evidence type="ECO:0000313" key="3">
    <source>
        <dbReference type="Proteomes" id="UP000065220"/>
    </source>
</evidence>
<protein>
    <submittedName>
        <fullName evidence="2">Mycothiol system anti-sigma-R factor</fullName>
    </submittedName>
</protein>
<dbReference type="STRING" id="111015.AXF14_01205"/>
<accession>A0A0X8JCQ6</accession>
<evidence type="ECO:0000259" key="1">
    <source>
        <dbReference type="Pfam" id="PF13490"/>
    </source>
</evidence>
<dbReference type="RefSeq" id="WP_067939348.1">
    <property type="nucleotide sequence ID" value="NZ_CP014228.1"/>
</dbReference>
<feature type="domain" description="Putative zinc-finger" evidence="1">
    <location>
        <begin position="17"/>
        <end position="50"/>
    </location>
</feature>
<gene>
    <name evidence="2" type="ORF">AXF14_01205</name>
</gene>
<dbReference type="EMBL" id="CP014228">
    <property type="protein sequence ID" value="AMD86467.1"/>
    <property type="molecule type" value="Genomic_DNA"/>
</dbReference>